<proteinExistence type="predicted"/>
<sequence length="130" mass="15102">MSRNSMECLGSMVPVYGYLWCMRLETTFPIMQPDTSNLSLRWVDFPKGAVQFPCLHLSTSILLQRLSSWLSEQSVHLHSIDTSTSGWWNLMMFPYQNYSASFDYPSPAVRYIMLIVKYEFIHSIALQYGL</sequence>
<keyword evidence="2" id="KW-1185">Reference proteome</keyword>
<dbReference type="Proteomes" id="UP000267096">
    <property type="component" value="Unassembled WGS sequence"/>
</dbReference>
<dbReference type="EMBL" id="UYRR01001313">
    <property type="protein sequence ID" value="VDK18622.1"/>
    <property type="molecule type" value="Genomic_DNA"/>
</dbReference>
<evidence type="ECO:0000313" key="2">
    <source>
        <dbReference type="Proteomes" id="UP000267096"/>
    </source>
</evidence>
<reference evidence="1 2" key="1">
    <citation type="submission" date="2018-11" db="EMBL/GenBank/DDBJ databases">
        <authorList>
            <consortium name="Pathogen Informatics"/>
        </authorList>
    </citation>
    <scope>NUCLEOTIDE SEQUENCE [LARGE SCALE GENOMIC DNA]</scope>
</reference>
<name>A0A3P6NS64_ANISI</name>
<gene>
    <name evidence="1" type="ORF">ASIM_LOCUS1304</name>
</gene>
<dbReference type="AlphaFoldDB" id="A0A3P6NS64"/>
<organism evidence="1 2">
    <name type="scientific">Anisakis simplex</name>
    <name type="common">Herring worm</name>
    <dbReference type="NCBI Taxonomy" id="6269"/>
    <lineage>
        <taxon>Eukaryota</taxon>
        <taxon>Metazoa</taxon>
        <taxon>Ecdysozoa</taxon>
        <taxon>Nematoda</taxon>
        <taxon>Chromadorea</taxon>
        <taxon>Rhabditida</taxon>
        <taxon>Spirurina</taxon>
        <taxon>Ascaridomorpha</taxon>
        <taxon>Ascaridoidea</taxon>
        <taxon>Anisakidae</taxon>
        <taxon>Anisakis</taxon>
        <taxon>Anisakis simplex complex</taxon>
    </lineage>
</organism>
<evidence type="ECO:0000313" key="1">
    <source>
        <dbReference type="EMBL" id="VDK18622.1"/>
    </source>
</evidence>
<protein>
    <submittedName>
        <fullName evidence="1">Uncharacterized protein</fullName>
    </submittedName>
</protein>
<accession>A0A3P6NS64</accession>